<dbReference type="PANTHER" id="PTHR46655:SF5">
    <property type="entry name" value="HISTONE-LYSINE N-METHYLTRANSFERASE ATXR3"/>
    <property type="match status" value="1"/>
</dbReference>
<dbReference type="Gene3D" id="2.170.270.10">
    <property type="entry name" value="SET domain"/>
    <property type="match status" value="1"/>
</dbReference>
<comment type="caution">
    <text evidence="3">The sequence shown here is derived from an EMBL/GenBank/DDBJ whole genome shotgun (WGS) entry which is preliminary data.</text>
</comment>
<feature type="compositionally biased region" description="Basic and acidic residues" evidence="1">
    <location>
        <begin position="312"/>
        <end position="322"/>
    </location>
</feature>
<feature type="region of interest" description="Disordered" evidence="1">
    <location>
        <begin position="46"/>
        <end position="94"/>
    </location>
</feature>
<dbReference type="PROSITE" id="PS50280">
    <property type="entry name" value="SET"/>
    <property type="match status" value="1"/>
</dbReference>
<dbReference type="InterPro" id="IPR001214">
    <property type="entry name" value="SET_dom"/>
</dbReference>
<feature type="compositionally biased region" description="Basic and acidic residues" evidence="1">
    <location>
        <begin position="345"/>
        <end position="359"/>
    </location>
</feature>
<evidence type="ECO:0000313" key="3">
    <source>
        <dbReference type="EMBL" id="KAK7261043.1"/>
    </source>
</evidence>
<feature type="region of interest" description="Disordered" evidence="1">
    <location>
        <begin position="1619"/>
        <end position="1672"/>
    </location>
</feature>
<dbReference type="PANTHER" id="PTHR46655">
    <property type="entry name" value="HISTONE-LYSINE N-METHYLTRANSFERASE ATXR3"/>
    <property type="match status" value="1"/>
</dbReference>
<feature type="compositionally biased region" description="Basic and acidic residues" evidence="1">
    <location>
        <begin position="259"/>
        <end position="277"/>
    </location>
</feature>
<dbReference type="InterPro" id="IPR045606">
    <property type="entry name" value="ATXR3_C"/>
</dbReference>
<sequence>MGDGGVACMPLQQNNIVMENNSLCGGGKSNGNGNNGFNSKLFGKKSMRAQRKERSELLDSRVSKRSSNDDDVVGGGGDDVIGENNGENRDKDEVEEGELGTLNDMENDEIENGEIVMSSERWRAREVVAAEKGEIGSGKWRKDDFTSWRGGGRDDIEKGEFVPDRWYKGGGEMGGRDDYGNHRIRRFYSGREKGWKNEREREQREYERTTPPSGRYAASDDFFRKKEFNRSGFQQQHAKGSPRWESGQQQRNVRLSSKIVDDEKNVHASNGKDHSRDYNTSGSRLKRLGSDSDGCDRDRKHPGDYAGLKSRRLSDDGSRHVYSENYSNRSVERPYRNNNNSSKFPADKYSSRPSYDRHGRSPVPSEWSPRDQGRYYDYRDRTPVRRSPGGRDRSPYRLENFDRTPVRRSPCGRDRSPYRLEKSPHGRERSPYERNWDRSRQHDHKLRSPTLGARRSPSGRDKSPYSREKSPHVRERSPYERNWDRNRQHDHKFRSPAHSDQSPQDRGRHHDRRDRTPNLVEGSPLDRTRKISPQETSCKKLPSENHSSQYCKDRDDKHIQRESNCSGTDSQDERNLLETNGTIEKDVCSEPVKEEQSCSPTVSFKESPRVDLPPEELPSMEEDMDICDTPPHVSLVTGSSSGKWFYLDYEGIENGPAKLCDIKVLVDEGVLRPDHFIKHSESDRWLTVENASSPLAAQCFPSIVSDTITQLVSPPEASGNVLADTREILQSGSENSHDMQAPSLMPTVCPDNSVEASEILEDLLIDERVGNLLEGYDVLPGQELEAIKEALQMNFDYAKCEGLGDYEGLTWHDSSFSEKWESRNVLASRDSEFQLSIPCEKDNELAFGIHDDWYSSRWSCKGGDWKRNDDVQDRYSRKKLVLNDGFPICLMPKSGCEDPRWHQEDDLYFPSQSRRLDLPHWAFCADERVDCSAASRSVQSKLASVRGVKGNALSVVRINACVVQDQGSLLSESRHKTRSKDRYHSRSMRTFSSTSDGKRSSTEDSQSKAASDQGSCRSMEFINVPNDRVCTVHDLQLDWGDWYYLDGSGRERGPSSFSELQYLADQGIIKKHSSVFRRSDKVWVPVTSATETSDVSLRGHLEGSSTSDVCFGLPSKKTQGVSISEPNTNSSLFNNIHPQFVGYTRGKLHELVMKSYKSREFAAAINEVLDPWINARQPKKEIEKQIYWKSLNDARAAKRARLLVADSEEDGDLIDDGVTIEKYESTFEELCGDATFPAVETGHTSEVGSWGLLDGHVLARVFHFLRSDLKSLGFASMTCNHWRNTARFYKELSKQVNVSSLGNSCTDSVLWTIMSTYEKEKISSMILIGCVNITADMLEKILLSFPGLSTVDIRGCSQFGELTPKFANVKWIKSRSSHMTGIAEESHKIRSLKHITEQTSSVSKSSMDDFGQLNDYFDSVDKRDPTKQLFRRNLYKRSKLYDARRSSSILSRDARTRRWAIKKSESGYKRMEEFLASRLKEIMKTNSCDFFVPKVAEIEAKMKTGYYSGRGLSSVKEDISRMCRDAIKAKNRGDASDMNHIITLFIQLATRLEESSKSVQDRDVKSWENGSPGVFCSTSTKYKKNRLVTERRYRNNGTHGGLDNVEYVSDREIRRRLSRLNKKSMDSESETSDDDLDRSYEDGKSESDTTTSDIESDQEVHSENLIGESRGDEYLTPAEGLNFISDDREWGARMTKASLVPPVTRKYEVIDQYVIVADEEDVQRKMRVSLPDDYAEKLSAQKNGTEESDMELPEVKDYKPRKQLGNEVIEQEVYGIDPYTHNLLLDSMPEEKDWSLKEKHVFIEDLLLQTLNKQVRSFTGTGGTPMSYPLQPVIEDIKRSAEETCNGRMVRMCQSILMAIDSRPDDKYVAYRKGLGVVCDKEEGFDEGDFVVEFLGEVYPVWKWFEKQDGIRSLQKNSKDPAPEFYNIYLERPKGDAEGYDLVVVDAMHKANYASRICHSCRPNCEAKVTAVDGHYQIGIYSVRKIQCDEEITFDYNSVTESKEEYEASVCLCGSQVCRGSYLNLTGEGAFQKVLKEWHGILDRHYLMVEACESNTVSEEDYNDLGRAGLGSCLLGGLPNWLVAYAARLVRFINFERTKLPEEILKHNLEEKRKYFSDICLEVENSDAEVQAEGVYNQRLQNLAVTLDKVRYVMRCIFGDPRKAPPPLEKLSPEEIVSFLWKGEGSFVEELLQCIAPHLEEDTLNDLKSKIQAHDPSSSGDIQKEIQESLLWLRDEVRNLPCTYKCRHDAAADLIHIYAYTKYFFRIQDYKTITSPPVYISPLDLGPKYANKLGAGFQEYRKRYGENYCLGQLIFWHNQSNADPDLNLARVGRGCLSLPDINSFYAKAQKPSMQRVYGPRTVRSMLARMEKQPQKPWPKDRIWSFKSFPKFFGSPMLDAVIDNTPLDREMVHWLKHRPAKFQAMWDR</sequence>
<feature type="compositionally biased region" description="Polar residues" evidence="1">
    <location>
        <begin position="246"/>
        <end position="255"/>
    </location>
</feature>
<dbReference type="Proteomes" id="UP001372338">
    <property type="component" value="Unassembled WGS sequence"/>
</dbReference>
<feature type="compositionally biased region" description="Basic and acidic residues" evidence="1">
    <location>
        <begin position="996"/>
        <end position="1006"/>
    </location>
</feature>
<feature type="compositionally biased region" description="Basic and acidic residues" evidence="1">
    <location>
        <begin position="368"/>
        <end position="440"/>
    </location>
</feature>
<dbReference type="Pfam" id="PF19633">
    <property type="entry name" value="SDG2_C"/>
    <property type="match status" value="1"/>
</dbReference>
<organism evidence="3 4">
    <name type="scientific">Crotalaria pallida</name>
    <name type="common">Smooth rattlebox</name>
    <name type="synonym">Crotalaria striata</name>
    <dbReference type="NCBI Taxonomy" id="3830"/>
    <lineage>
        <taxon>Eukaryota</taxon>
        <taxon>Viridiplantae</taxon>
        <taxon>Streptophyta</taxon>
        <taxon>Embryophyta</taxon>
        <taxon>Tracheophyta</taxon>
        <taxon>Spermatophyta</taxon>
        <taxon>Magnoliopsida</taxon>
        <taxon>eudicotyledons</taxon>
        <taxon>Gunneridae</taxon>
        <taxon>Pentapetalae</taxon>
        <taxon>rosids</taxon>
        <taxon>fabids</taxon>
        <taxon>Fabales</taxon>
        <taxon>Fabaceae</taxon>
        <taxon>Papilionoideae</taxon>
        <taxon>50 kb inversion clade</taxon>
        <taxon>genistoids sensu lato</taxon>
        <taxon>core genistoids</taxon>
        <taxon>Crotalarieae</taxon>
        <taxon>Crotalaria</taxon>
    </lineage>
</organism>
<feature type="compositionally biased region" description="Acidic residues" evidence="1">
    <location>
        <begin position="1627"/>
        <end position="1636"/>
    </location>
</feature>
<name>A0AAN9EPU5_CROPI</name>
<dbReference type="SMART" id="SM00317">
    <property type="entry name" value="SET"/>
    <property type="match status" value="1"/>
</dbReference>
<dbReference type="InterPro" id="IPR046341">
    <property type="entry name" value="SET_dom_sf"/>
</dbReference>
<protein>
    <recommendedName>
        <fullName evidence="2">SET domain-containing protein</fullName>
    </recommendedName>
</protein>
<feature type="compositionally biased region" description="Basic and acidic residues" evidence="1">
    <location>
        <begin position="190"/>
        <end position="208"/>
    </location>
</feature>
<dbReference type="Pfam" id="PF25531">
    <property type="entry name" value="GYF_ATXR3"/>
    <property type="match status" value="2"/>
</dbReference>
<dbReference type="Pfam" id="PF00856">
    <property type="entry name" value="SET"/>
    <property type="match status" value="1"/>
</dbReference>
<feature type="compositionally biased region" description="Basic and acidic residues" evidence="1">
    <location>
        <begin position="50"/>
        <end position="68"/>
    </location>
</feature>
<reference evidence="3 4" key="1">
    <citation type="submission" date="2024-01" db="EMBL/GenBank/DDBJ databases">
        <title>The genomes of 5 underutilized Papilionoideae crops provide insights into root nodulation and disease resistanc.</title>
        <authorList>
            <person name="Yuan L."/>
        </authorList>
    </citation>
    <scope>NUCLEOTIDE SEQUENCE [LARGE SCALE GENOMIC DNA]</scope>
    <source>
        <strain evidence="3">ZHUSHIDOU_FW_LH</strain>
        <tissue evidence="3">Leaf</tissue>
    </source>
</reference>
<feature type="compositionally biased region" description="Basic and acidic residues" evidence="1">
    <location>
        <begin position="583"/>
        <end position="596"/>
    </location>
</feature>
<gene>
    <name evidence="3" type="ORF">RIF29_27346</name>
</gene>
<feature type="compositionally biased region" description="Basic and acidic residues" evidence="1">
    <location>
        <begin position="1637"/>
        <end position="1647"/>
    </location>
</feature>
<feature type="region of interest" description="Disordered" evidence="1">
    <location>
        <begin position="190"/>
        <end position="612"/>
    </location>
</feature>
<proteinExistence type="predicted"/>
<feature type="compositionally biased region" description="Basic and acidic residues" evidence="1">
    <location>
        <begin position="458"/>
        <end position="487"/>
    </location>
</feature>
<accession>A0AAN9EPU5</accession>
<feature type="compositionally biased region" description="Basic and acidic residues" evidence="1">
    <location>
        <begin position="503"/>
        <end position="516"/>
    </location>
</feature>
<feature type="domain" description="SET" evidence="2">
    <location>
        <begin position="1854"/>
        <end position="1997"/>
    </location>
</feature>
<feature type="compositionally biased region" description="Basic residues" evidence="1">
    <location>
        <begin position="975"/>
        <end position="987"/>
    </location>
</feature>
<feature type="compositionally biased region" description="Basic and acidic residues" evidence="1">
    <location>
        <begin position="551"/>
        <end position="561"/>
    </location>
</feature>
<dbReference type="InterPro" id="IPR057851">
    <property type="entry name" value="ATXR3_GYF"/>
</dbReference>
<evidence type="ECO:0000259" key="2">
    <source>
        <dbReference type="PROSITE" id="PS50280"/>
    </source>
</evidence>
<keyword evidence="4" id="KW-1185">Reference proteome</keyword>
<evidence type="ECO:0000256" key="1">
    <source>
        <dbReference type="SAM" id="MobiDB-lite"/>
    </source>
</evidence>
<feature type="region of interest" description="Disordered" evidence="1">
    <location>
        <begin position="972"/>
        <end position="1012"/>
    </location>
</feature>
<dbReference type="SUPFAM" id="SSF82199">
    <property type="entry name" value="SET domain"/>
    <property type="match status" value="1"/>
</dbReference>
<dbReference type="CDD" id="cd10531">
    <property type="entry name" value="SET_SETD2-like"/>
    <property type="match status" value="1"/>
</dbReference>
<dbReference type="EMBL" id="JAYWIO010000005">
    <property type="protein sequence ID" value="KAK7261043.1"/>
    <property type="molecule type" value="Genomic_DNA"/>
</dbReference>
<feature type="compositionally biased region" description="Basic and acidic residues" evidence="1">
    <location>
        <begin position="288"/>
        <end position="303"/>
    </location>
</feature>
<evidence type="ECO:0000313" key="4">
    <source>
        <dbReference type="Proteomes" id="UP001372338"/>
    </source>
</evidence>